<dbReference type="EMBL" id="CM044701">
    <property type="protein sequence ID" value="KAI5680838.1"/>
    <property type="molecule type" value="Genomic_DNA"/>
</dbReference>
<accession>A0ACC0C7Q9</accession>
<name>A0ACC0C7Q9_CATRO</name>
<reference evidence="2" key="1">
    <citation type="journal article" date="2023" name="Nat. Plants">
        <title>Single-cell RNA sequencing provides a high-resolution roadmap for understanding the multicellular compartmentation of specialized metabolism.</title>
        <authorList>
            <person name="Sun S."/>
            <person name="Shen X."/>
            <person name="Li Y."/>
            <person name="Li Y."/>
            <person name="Wang S."/>
            <person name="Li R."/>
            <person name="Zhang H."/>
            <person name="Shen G."/>
            <person name="Guo B."/>
            <person name="Wei J."/>
            <person name="Xu J."/>
            <person name="St-Pierre B."/>
            <person name="Chen S."/>
            <person name="Sun C."/>
        </authorList>
    </citation>
    <scope>NUCLEOTIDE SEQUENCE [LARGE SCALE GENOMIC DNA]</scope>
</reference>
<evidence type="ECO:0000313" key="2">
    <source>
        <dbReference type="Proteomes" id="UP001060085"/>
    </source>
</evidence>
<sequence length="204" mass="23759">MYLKDFSDIFSIRYMIEESLRLLVLNIALRGSPDSFNIVGPIAREQKRKYVRMLAYLERDYHHLLLPCYLPHLMQLRCLCHYLLSPSHHLRHRRNDLSFGGSHDIYQAGPYDHPHSLLLLPMLPRLGRSLMVTLGSNYIHLRELTGLSLLYSTRGSWGDTARRIRSLRRFEICSGECSRKNVYGIRSYSCHSFGMLGRTGQAFE</sequence>
<gene>
    <name evidence="1" type="ORF">M9H77_02065</name>
</gene>
<dbReference type="Proteomes" id="UP001060085">
    <property type="component" value="Linkage Group LG01"/>
</dbReference>
<organism evidence="1 2">
    <name type="scientific">Catharanthus roseus</name>
    <name type="common">Madagascar periwinkle</name>
    <name type="synonym">Vinca rosea</name>
    <dbReference type="NCBI Taxonomy" id="4058"/>
    <lineage>
        <taxon>Eukaryota</taxon>
        <taxon>Viridiplantae</taxon>
        <taxon>Streptophyta</taxon>
        <taxon>Embryophyta</taxon>
        <taxon>Tracheophyta</taxon>
        <taxon>Spermatophyta</taxon>
        <taxon>Magnoliopsida</taxon>
        <taxon>eudicotyledons</taxon>
        <taxon>Gunneridae</taxon>
        <taxon>Pentapetalae</taxon>
        <taxon>asterids</taxon>
        <taxon>lamiids</taxon>
        <taxon>Gentianales</taxon>
        <taxon>Apocynaceae</taxon>
        <taxon>Rauvolfioideae</taxon>
        <taxon>Vinceae</taxon>
        <taxon>Catharanthinae</taxon>
        <taxon>Catharanthus</taxon>
    </lineage>
</organism>
<protein>
    <submittedName>
        <fullName evidence="1">Uncharacterized protein</fullName>
    </submittedName>
</protein>
<keyword evidence="2" id="KW-1185">Reference proteome</keyword>
<comment type="caution">
    <text evidence="1">The sequence shown here is derived from an EMBL/GenBank/DDBJ whole genome shotgun (WGS) entry which is preliminary data.</text>
</comment>
<evidence type="ECO:0000313" key="1">
    <source>
        <dbReference type="EMBL" id="KAI5680838.1"/>
    </source>
</evidence>
<proteinExistence type="predicted"/>